<organism evidence="1 2">
    <name type="scientific">Parelaphostrongylus tenuis</name>
    <name type="common">Meningeal worm</name>
    <dbReference type="NCBI Taxonomy" id="148309"/>
    <lineage>
        <taxon>Eukaryota</taxon>
        <taxon>Metazoa</taxon>
        <taxon>Ecdysozoa</taxon>
        <taxon>Nematoda</taxon>
        <taxon>Chromadorea</taxon>
        <taxon>Rhabditida</taxon>
        <taxon>Rhabditina</taxon>
        <taxon>Rhabditomorpha</taxon>
        <taxon>Strongyloidea</taxon>
        <taxon>Metastrongylidae</taxon>
        <taxon>Parelaphostrongylus</taxon>
    </lineage>
</organism>
<accession>A0AAD5NAQ6</accession>
<protein>
    <submittedName>
        <fullName evidence="1">Uncharacterized protein</fullName>
    </submittedName>
</protein>
<sequence>MEWLARLEYEDELKATSILQTSSIHCGEHTTRLTGEANAVNYEEAERILSRVELEVVVAVVYAANADKTRQQTTNDAATLQNAVKNSVRSCGRVAEAFAADLFTSHGYVLLSILVVRSVDV</sequence>
<proteinExistence type="predicted"/>
<name>A0AAD5NAQ6_PARTN</name>
<reference evidence="1" key="1">
    <citation type="submission" date="2021-06" db="EMBL/GenBank/DDBJ databases">
        <title>Parelaphostrongylus tenuis whole genome reference sequence.</title>
        <authorList>
            <person name="Garwood T.J."/>
            <person name="Larsen P.A."/>
            <person name="Fountain-Jones N.M."/>
            <person name="Garbe J.R."/>
            <person name="Macchietto M.G."/>
            <person name="Kania S.A."/>
            <person name="Gerhold R.W."/>
            <person name="Richards J.E."/>
            <person name="Wolf T.M."/>
        </authorList>
    </citation>
    <scope>NUCLEOTIDE SEQUENCE</scope>
    <source>
        <strain evidence="1">MNPRO001-30</strain>
        <tissue evidence="1">Meninges</tissue>
    </source>
</reference>
<dbReference type="AlphaFoldDB" id="A0AAD5NAQ6"/>
<keyword evidence="2" id="KW-1185">Reference proteome</keyword>
<evidence type="ECO:0000313" key="1">
    <source>
        <dbReference type="EMBL" id="KAJ1361979.1"/>
    </source>
</evidence>
<comment type="caution">
    <text evidence="1">The sequence shown here is derived from an EMBL/GenBank/DDBJ whole genome shotgun (WGS) entry which is preliminary data.</text>
</comment>
<dbReference type="EMBL" id="JAHQIW010004330">
    <property type="protein sequence ID" value="KAJ1361979.1"/>
    <property type="molecule type" value="Genomic_DNA"/>
</dbReference>
<gene>
    <name evidence="1" type="ORF">KIN20_021377</name>
</gene>
<dbReference type="Proteomes" id="UP001196413">
    <property type="component" value="Unassembled WGS sequence"/>
</dbReference>
<evidence type="ECO:0000313" key="2">
    <source>
        <dbReference type="Proteomes" id="UP001196413"/>
    </source>
</evidence>